<dbReference type="InterPro" id="IPR013889">
    <property type="entry name" value="Karyogamy_KAR9"/>
</dbReference>
<dbReference type="EMBL" id="GL996527">
    <property type="protein sequence ID" value="EGV62950.1"/>
    <property type="molecule type" value="Genomic_DNA"/>
</dbReference>
<feature type="region of interest" description="Disordered" evidence="1">
    <location>
        <begin position="589"/>
        <end position="678"/>
    </location>
</feature>
<dbReference type="OrthoDB" id="5559380at2759"/>
<organism evidence="3">
    <name type="scientific">Candida tenuis (strain ATCC 10573 / BCRC 21748 / CBS 615 / JCM 9827 / NBRC 10315 / NRRL Y-1498 / VKM Y-70)</name>
    <name type="common">Yeast</name>
    <name type="synonym">Yamadazyma tenuis</name>
    <dbReference type="NCBI Taxonomy" id="590646"/>
    <lineage>
        <taxon>Eukaryota</taxon>
        <taxon>Fungi</taxon>
        <taxon>Dikarya</taxon>
        <taxon>Ascomycota</taxon>
        <taxon>Saccharomycotina</taxon>
        <taxon>Pichiomycetes</taxon>
        <taxon>Debaryomycetaceae</taxon>
        <taxon>Yamadazyma</taxon>
    </lineage>
</organism>
<dbReference type="GO" id="GO:0030473">
    <property type="term" value="P:nuclear migration along microtubule"/>
    <property type="evidence" value="ECO:0007669"/>
    <property type="project" value="TreeGrafter"/>
</dbReference>
<evidence type="ECO:0000313" key="2">
    <source>
        <dbReference type="EMBL" id="EGV62950.1"/>
    </source>
</evidence>
<dbReference type="EMBL" id="GL996527">
    <property type="protein sequence ID" value="EGV62949.1"/>
    <property type="molecule type" value="Genomic_DNA"/>
</dbReference>
<dbReference type="GO" id="GO:0043332">
    <property type="term" value="C:mating projection tip"/>
    <property type="evidence" value="ECO:0007669"/>
    <property type="project" value="TreeGrafter"/>
</dbReference>
<protein>
    <submittedName>
        <fullName evidence="2">Karyogamy protein</fullName>
    </submittedName>
</protein>
<dbReference type="HOGENOM" id="CLU_423987_0_0_1"/>
<dbReference type="PANTHER" id="PTHR37271">
    <property type="entry name" value="KARYOGAMY PROTEIN KAR9"/>
    <property type="match status" value="1"/>
</dbReference>
<keyword evidence="3" id="KW-1185">Reference proteome</keyword>
<dbReference type="GO" id="GO:0005816">
    <property type="term" value="C:spindle pole body"/>
    <property type="evidence" value="ECO:0007669"/>
    <property type="project" value="TreeGrafter"/>
</dbReference>
<dbReference type="PANTHER" id="PTHR37271:SF1">
    <property type="entry name" value="KARYOGAMY PROTEIN KAR9"/>
    <property type="match status" value="1"/>
</dbReference>
<sequence>MTDVPLLSDIIMSAPRFSFFEELIQIPSPESELPNHQVHTINKIVDDIGLYLKELQSIFSQIKMSHVEATVGLEWYYEGKDQIHQLSHNLTNIDSMLTRLLVVLEAAETSKHIEFNHLLNKFEESTDLLLEVKKSMIVIKRKTEISINYKELEETTMWTLNNEIEECLKMFLKLKDLRALSPSTQHKSLSLPEILQRMQTDGSRGLRSVSLPTSSEVDESINTEFGNLESRLEPLKVSINFLPLRIEEFERMSSSWFPEAIATIHQSQTKLMSRWYYFLGDLQQFKKETIDAKWNTIFEFLISRASEIIDGLVIDFEQKANRKISKKIGENYKLCSSTISIVKESVVEKLLNDPEIIHNFNDQLLDKWNLLNDILMRNQKYDDAVNFASSEFTRLKSLQIARTSHSPVRAVSVTSPVKLHLQENDVVPGLGIDLGIDVENSHVPFSIKNSTKVRDFQQRYTIPKSTKPNLLQEFKLSKNTSKEDDEETLVTKTPKLGALTELMESVKLSEHRPSQHEKLPSRIPQIVKNYTQLGLPFVPKKTPVASKIPTIAPSHSVFQSPTRSIFLSPVRSQGSPDYTLLLHCPIHVNKRRANNRSPTPKPRGNDTTNRQASRSSRTSSLNFNLMSPNLNLGLTPNLSFPDSPQHSPASELNSPISYRSTSPDRPTSSLGSRFDDEHLLQPLKHFKPAWK</sequence>
<name>G3B7L6_CANTC</name>
<dbReference type="Pfam" id="PF08580">
    <property type="entry name" value="KAR9"/>
    <property type="match status" value="1"/>
</dbReference>
<dbReference type="GO" id="GO:0051293">
    <property type="term" value="P:establishment of spindle localization"/>
    <property type="evidence" value="ECO:0007669"/>
    <property type="project" value="TreeGrafter"/>
</dbReference>
<accession>G3B7L6</accession>
<dbReference type="eggNOG" id="ENOG502QRQ1">
    <property type="taxonomic scope" value="Eukaryota"/>
</dbReference>
<dbReference type="AlphaFoldDB" id="G3B7L6"/>
<dbReference type="GO" id="GO:0005938">
    <property type="term" value="C:cell cortex"/>
    <property type="evidence" value="ECO:0007669"/>
    <property type="project" value="TreeGrafter"/>
</dbReference>
<reference evidence="2 3" key="1">
    <citation type="journal article" date="2011" name="Proc. Natl. Acad. Sci. U.S.A.">
        <title>Comparative genomics of xylose-fermenting fungi for enhanced biofuel production.</title>
        <authorList>
            <person name="Wohlbach D.J."/>
            <person name="Kuo A."/>
            <person name="Sato T.K."/>
            <person name="Potts K.M."/>
            <person name="Salamov A.A."/>
            <person name="LaButti K.M."/>
            <person name="Sun H."/>
            <person name="Clum A."/>
            <person name="Pangilinan J.L."/>
            <person name="Lindquist E.A."/>
            <person name="Lucas S."/>
            <person name="Lapidus A."/>
            <person name="Jin M."/>
            <person name="Gunawan C."/>
            <person name="Balan V."/>
            <person name="Dale B.E."/>
            <person name="Jeffries T.W."/>
            <person name="Zinkel R."/>
            <person name="Barry K.W."/>
            <person name="Grigoriev I.V."/>
            <person name="Gasch A.P."/>
        </authorList>
    </citation>
    <scope>NUCLEOTIDE SEQUENCE [LARGE SCALE GENOMIC DNA]</scope>
    <source>
        <strain evidence="2">ATCC 10573</strain>
        <strain evidence="3">ATCC 10573 / BCRC 21748 / CBS 615 / JCM 9827 / NBRC 10315 / NRRL Y-1498 / VKM Y-70</strain>
    </source>
</reference>
<proteinExistence type="predicted"/>
<evidence type="ECO:0000256" key="1">
    <source>
        <dbReference type="SAM" id="MobiDB-lite"/>
    </source>
</evidence>
<evidence type="ECO:0000313" key="3">
    <source>
        <dbReference type="Proteomes" id="UP000000707"/>
    </source>
</evidence>
<dbReference type="GO" id="GO:0031578">
    <property type="term" value="P:mitotic spindle orientation checkpoint signaling"/>
    <property type="evidence" value="ECO:0007669"/>
    <property type="project" value="TreeGrafter"/>
</dbReference>
<dbReference type="Proteomes" id="UP000000707">
    <property type="component" value="Unassembled WGS sequence"/>
</dbReference>
<feature type="compositionally biased region" description="Polar residues" evidence="1">
    <location>
        <begin position="605"/>
        <end position="671"/>
    </location>
</feature>
<gene>
    <name evidence="2" type="ORF">CANTEDRAFT_107137</name>
</gene>